<gene>
    <name evidence="2" type="ORF">BN2614_LOCUS2</name>
</gene>
<evidence type="ECO:0000313" key="3">
    <source>
        <dbReference type="Proteomes" id="UP000269945"/>
    </source>
</evidence>
<proteinExistence type="predicted"/>
<dbReference type="Proteomes" id="UP000269945">
    <property type="component" value="Unassembled WGS sequence"/>
</dbReference>
<protein>
    <recommendedName>
        <fullName evidence="1">Dynein heavy chain tail domain-containing protein</fullName>
    </recommendedName>
</protein>
<dbReference type="AlphaFoldDB" id="A0A9X9Q895"/>
<evidence type="ECO:0000313" key="2">
    <source>
        <dbReference type="EMBL" id="VCX38836.1"/>
    </source>
</evidence>
<organism evidence="2 3">
    <name type="scientific">Gulo gulo</name>
    <name type="common">Wolverine</name>
    <name type="synonym">Gluton</name>
    <dbReference type="NCBI Taxonomy" id="48420"/>
    <lineage>
        <taxon>Eukaryota</taxon>
        <taxon>Metazoa</taxon>
        <taxon>Chordata</taxon>
        <taxon>Craniata</taxon>
        <taxon>Vertebrata</taxon>
        <taxon>Euteleostomi</taxon>
        <taxon>Mammalia</taxon>
        <taxon>Eutheria</taxon>
        <taxon>Laurasiatheria</taxon>
        <taxon>Carnivora</taxon>
        <taxon>Caniformia</taxon>
        <taxon>Musteloidea</taxon>
        <taxon>Mustelidae</taxon>
        <taxon>Guloninae</taxon>
        <taxon>Gulo</taxon>
    </lineage>
</organism>
<evidence type="ECO:0000259" key="1">
    <source>
        <dbReference type="Pfam" id="PF08385"/>
    </source>
</evidence>
<name>A0A9X9Q895_GULGU</name>
<accession>A0A9X9Q895</accession>
<comment type="caution">
    <text evidence="2">The sequence shown here is derived from an EMBL/GenBank/DDBJ whole genome shotgun (WGS) entry which is preliminary data.</text>
</comment>
<feature type="domain" description="Dynein heavy chain tail" evidence="1">
    <location>
        <begin position="7"/>
        <end position="85"/>
    </location>
</feature>
<dbReference type="EMBL" id="CYRY02044070">
    <property type="protein sequence ID" value="VCX38836.1"/>
    <property type="molecule type" value="Genomic_DNA"/>
</dbReference>
<sequence length="86" mass="10306">ASYFKGNKELKLWDFQSQLVFCRFDKFLDRFMKIEDIFVTILEFEKLERLEFGGTKGAILNGQIHEMMEEFMELCEVFKQSTYDPS</sequence>
<dbReference type="InterPro" id="IPR013594">
    <property type="entry name" value="Dynein_heavy_tail"/>
</dbReference>
<keyword evidence="3" id="KW-1185">Reference proteome</keyword>
<reference evidence="2 3" key="1">
    <citation type="submission" date="2018-10" db="EMBL/GenBank/DDBJ databases">
        <authorList>
            <person name="Ekblom R."/>
            <person name="Jareborg N."/>
        </authorList>
    </citation>
    <scope>NUCLEOTIDE SEQUENCE [LARGE SCALE GENOMIC DNA]</scope>
    <source>
        <tissue evidence="2">Muscle</tissue>
    </source>
</reference>
<feature type="non-terminal residue" evidence="2">
    <location>
        <position position="86"/>
    </location>
</feature>
<dbReference type="Pfam" id="PF08385">
    <property type="entry name" value="DHC_N1"/>
    <property type="match status" value="1"/>
</dbReference>
<feature type="non-terminal residue" evidence="2">
    <location>
        <position position="1"/>
    </location>
</feature>